<organism evidence="2">
    <name type="scientific">Neisseria gonorrhoeae</name>
    <dbReference type="NCBI Taxonomy" id="485"/>
    <lineage>
        <taxon>Bacteria</taxon>
        <taxon>Pseudomonadati</taxon>
        <taxon>Pseudomonadota</taxon>
        <taxon>Betaproteobacteria</taxon>
        <taxon>Neisseriales</taxon>
        <taxon>Neisseriaceae</taxon>
        <taxon>Neisseria</taxon>
    </lineage>
</organism>
<keyword evidence="2" id="KW-0645">Protease</keyword>
<dbReference type="GO" id="GO:0008233">
    <property type="term" value="F:peptidase activity"/>
    <property type="evidence" value="ECO:0007669"/>
    <property type="project" value="UniProtKB-KW"/>
</dbReference>
<feature type="region of interest" description="Disordered" evidence="1">
    <location>
        <begin position="1"/>
        <end position="34"/>
    </location>
</feature>
<proteinExistence type="predicted"/>
<evidence type="ECO:0000256" key="1">
    <source>
        <dbReference type="SAM" id="MobiDB-lite"/>
    </source>
</evidence>
<keyword evidence="2" id="KW-0378">Hydrolase</keyword>
<evidence type="ECO:0000313" key="2">
    <source>
        <dbReference type="EMBL" id="SUA20488.1"/>
    </source>
</evidence>
<dbReference type="GO" id="GO:0006508">
    <property type="term" value="P:proteolysis"/>
    <property type="evidence" value="ECO:0007669"/>
    <property type="project" value="UniProtKB-KW"/>
</dbReference>
<name>A0A378VW67_NEIGO</name>
<dbReference type="AlphaFoldDB" id="A0A378VW67"/>
<reference evidence="2" key="1">
    <citation type="submission" date="2018-06" db="EMBL/GenBank/DDBJ databases">
        <authorList>
            <consortium name="Pathogen Informatics"/>
            <person name="Doyle S."/>
        </authorList>
    </citation>
    <scope>NUCLEOTIDE SEQUENCE [LARGE SCALE GENOMIC DNA]</scope>
    <source>
        <strain evidence="2">NCTC11421</strain>
    </source>
</reference>
<protein>
    <submittedName>
        <fullName evidence="2">Protease</fullName>
    </submittedName>
</protein>
<accession>A0A378VW67</accession>
<sequence length="34" mass="3604">MTRKGQPVDVAPGNGIQVKIPNMQGKEKPSSHAC</sequence>
<dbReference type="EMBL" id="UGRI01000001">
    <property type="protein sequence ID" value="SUA20488.1"/>
    <property type="molecule type" value="Genomic_DNA"/>
</dbReference>
<feature type="compositionally biased region" description="Basic and acidic residues" evidence="1">
    <location>
        <begin position="25"/>
        <end position="34"/>
    </location>
</feature>
<gene>
    <name evidence="2" type="ORF">NCTC11421_00572</name>
</gene>